<accession>A0A7S0LVF7</accession>
<name>A0A7S0LVF7_9CRYP</name>
<protein>
    <submittedName>
        <fullName evidence="1">Uncharacterized protein</fullName>
    </submittedName>
</protein>
<gene>
    <name evidence="1" type="ORF">CCUR1050_LOCUS1184</name>
</gene>
<proteinExistence type="predicted"/>
<evidence type="ECO:0000313" key="1">
    <source>
        <dbReference type="EMBL" id="CAD8623509.1"/>
    </source>
</evidence>
<organism evidence="1">
    <name type="scientific">Cryptomonas curvata</name>
    <dbReference type="NCBI Taxonomy" id="233186"/>
    <lineage>
        <taxon>Eukaryota</taxon>
        <taxon>Cryptophyceae</taxon>
        <taxon>Cryptomonadales</taxon>
        <taxon>Cryptomonadaceae</taxon>
        <taxon>Cryptomonas</taxon>
    </lineage>
</organism>
<sequence length="193" mass="21337">MRSLRSESTISLSKACVDRIHRLAITTGKIDGLQRPIGTSKVNVRVFLAAYMIACFPAHVFESMGLLEQTLLQAARRLLEIFETICRALQDNDLPLALLSQFPAALGEYLSRFSEWKRPDEAMLVGRIERALLAIVREQRKIGTPDSPEAVELSAQAERLRTKLLQLGGTEAVGRFEATAAAAFQTSTLIPVQ</sequence>
<dbReference type="EMBL" id="HBEZ01002020">
    <property type="protein sequence ID" value="CAD8623509.1"/>
    <property type="molecule type" value="Transcribed_RNA"/>
</dbReference>
<reference evidence="1" key="1">
    <citation type="submission" date="2021-01" db="EMBL/GenBank/DDBJ databases">
        <authorList>
            <person name="Corre E."/>
            <person name="Pelletier E."/>
            <person name="Niang G."/>
            <person name="Scheremetjew M."/>
            <person name="Finn R."/>
            <person name="Kale V."/>
            <person name="Holt S."/>
            <person name="Cochrane G."/>
            <person name="Meng A."/>
            <person name="Brown T."/>
            <person name="Cohen L."/>
        </authorList>
    </citation>
    <scope>NUCLEOTIDE SEQUENCE</scope>
    <source>
        <strain evidence="1">CCAP979/52</strain>
    </source>
</reference>
<dbReference type="AlphaFoldDB" id="A0A7S0LVF7"/>